<dbReference type="KEGG" id="ocm:CBP12_02860"/>
<evidence type="ECO:0000313" key="3">
    <source>
        <dbReference type="Proteomes" id="UP000243793"/>
    </source>
</evidence>
<reference evidence="3" key="1">
    <citation type="submission" date="2017-05" db="EMBL/GenBank/DDBJ databases">
        <authorList>
            <person name="Sung H."/>
        </authorList>
    </citation>
    <scope>NUCLEOTIDE SEQUENCE [LARGE SCALE GENOMIC DNA]</scope>
    <source>
        <strain evidence="3">AMac2203</strain>
    </source>
</reference>
<accession>A0A1Y0CWC4</accession>
<dbReference type="Proteomes" id="UP000243793">
    <property type="component" value="Chromosome"/>
</dbReference>
<gene>
    <name evidence="2" type="ORF">CBP12_02860</name>
</gene>
<name>A0A1Y0CWC4_9GAMM</name>
<dbReference type="Pfam" id="PF06961">
    <property type="entry name" value="DUF1294"/>
    <property type="match status" value="1"/>
</dbReference>
<feature type="transmembrane region" description="Helical" evidence="1">
    <location>
        <begin position="6"/>
        <end position="24"/>
    </location>
</feature>
<dbReference type="EMBL" id="CP021376">
    <property type="protein sequence ID" value="ART79216.1"/>
    <property type="molecule type" value="Genomic_DNA"/>
</dbReference>
<dbReference type="InterPro" id="IPR010718">
    <property type="entry name" value="DUF1294"/>
</dbReference>
<dbReference type="RefSeq" id="WP_086962770.1">
    <property type="nucleotide sequence ID" value="NZ_CP021376.1"/>
</dbReference>
<evidence type="ECO:0008006" key="4">
    <source>
        <dbReference type="Google" id="ProtNLM"/>
    </source>
</evidence>
<keyword evidence="1" id="KW-0472">Membrane</keyword>
<feature type="transmembrane region" description="Helical" evidence="1">
    <location>
        <begin position="36"/>
        <end position="53"/>
    </location>
</feature>
<keyword evidence="3" id="KW-1185">Reference proteome</keyword>
<protein>
    <recommendedName>
        <fullName evidence="4">Cold-shock protein</fullName>
    </recommendedName>
</protein>
<keyword evidence="1" id="KW-0812">Transmembrane</keyword>
<evidence type="ECO:0000313" key="2">
    <source>
        <dbReference type="EMBL" id="ART79216.1"/>
    </source>
</evidence>
<feature type="transmembrane region" description="Helical" evidence="1">
    <location>
        <begin position="102"/>
        <end position="121"/>
    </location>
</feature>
<sequence>MKLSQYFAISYFLAVALLALGYLLENNALCFKVSVAYLLALLLISALTFLVYAKDKRAARLALRRTPECTLHGLAVIGGWPGVLIAQARLRHKTQKTSFKIRLWLSIIGHLAAVGLIIFISDGLGPHS</sequence>
<keyword evidence="1" id="KW-1133">Transmembrane helix</keyword>
<evidence type="ECO:0000256" key="1">
    <source>
        <dbReference type="SAM" id="Phobius"/>
    </source>
</evidence>
<dbReference type="OrthoDB" id="72963at2"/>
<organism evidence="2 3">
    <name type="scientific">Oceanisphaera avium</name>
    <dbReference type="NCBI Taxonomy" id="1903694"/>
    <lineage>
        <taxon>Bacteria</taxon>
        <taxon>Pseudomonadati</taxon>
        <taxon>Pseudomonadota</taxon>
        <taxon>Gammaproteobacteria</taxon>
        <taxon>Aeromonadales</taxon>
        <taxon>Aeromonadaceae</taxon>
        <taxon>Oceanisphaera</taxon>
    </lineage>
</organism>
<proteinExistence type="predicted"/>
<dbReference type="AlphaFoldDB" id="A0A1Y0CWC4"/>